<evidence type="ECO:0000313" key="2">
    <source>
        <dbReference type="Proteomes" id="UP000383971"/>
    </source>
</evidence>
<name>A0A5E4TIL9_9BURK</name>
<dbReference type="EMBL" id="CABPSE010000003">
    <property type="protein sequence ID" value="VVD86328.1"/>
    <property type="molecule type" value="Genomic_DNA"/>
</dbReference>
<gene>
    <name evidence="1" type="ORF">PCO31111_01392</name>
</gene>
<sequence>MYRFNDTLIERTQDRSLFDPTAFRILRFNEAGFRLITRLKPSAFTSAQYLAAAGQVFPAQVEALAFLDRCTTHQVFLVEENPAAASQADR</sequence>
<protein>
    <submittedName>
        <fullName evidence="1">Uncharacterized protein</fullName>
    </submittedName>
</protein>
<reference evidence="1 2" key="1">
    <citation type="submission" date="2019-08" db="EMBL/GenBank/DDBJ databases">
        <authorList>
            <person name="Peeters C."/>
        </authorList>
    </citation>
    <scope>NUCLEOTIDE SEQUENCE [LARGE SCALE GENOMIC DNA]</scope>
    <source>
        <strain evidence="1 2">LMG 31111</strain>
    </source>
</reference>
<keyword evidence="2" id="KW-1185">Reference proteome</keyword>
<evidence type="ECO:0000313" key="1">
    <source>
        <dbReference type="EMBL" id="VVD86328.1"/>
    </source>
</evidence>
<accession>A0A5E4TIL9</accession>
<dbReference type="Proteomes" id="UP000383971">
    <property type="component" value="Unassembled WGS sequence"/>
</dbReference>
<dbReference type="AlphaFoldDB" id="A0A5E4TIL9"/>
<dbReference type="RefSeq" id="WP_150584271.1">
    <property type="nucleotide sequence ID" value="NZ_CABPSE010000003.1"/>
</dbReference>
<proteinExistence type="predicted"/>
<organism evidence="1 2">
    <name type="scientific">Pandoraea communis</name>
    <dbReference type="NCBI Taxonomy" id="2508297"/>
    <lineage>
        <taxon>Bacteria</taxon>
        <taxon>Pseudomonadati</taxon>
        <taxon>Pseudomonadota</taxon>
        <taxon>Betaproteobacteria</taxon>
        <taxon>Burkholderiales</taxon>
        <taxon>Burkholderiaceae</taxon>
        <taxon>Pandoraea</taxon>
    </lineage>
</organism>